<keyword evidence="1" id="KW-0472">Membrane</keyword>
<dbReference type="EMBL" id="JBCFQK010000003">
    <property type="protein sequence ID" value="MFA9193516.1"/>
    <property type="molecule type" value="Genomic_DNA"/>
</dbReference>
<dbReference type="Proteomes" id="UP001574170">
    <property type="component" value="Unassembled WGS sequence"/>
</dbReference>
<keyword evidence="3" id="KW-1185">Reference proteome</keyword>
<evidence type="ECO:0000313" key="3">
    <source>
        <dbReference type="Proteomes" id="UP001574170"/>
    </source>
</evidence>
<evidence type="ECO:0000256" key="1">
    <source>
        <dbReference type="SAM" id="Phobius"/>
    </source>
</evidence>
<evidence type="ECO:0000313" key="2">
    <source>
        <dbReference type="EMBL" id="MFA9193516.1"/>
    </source>
</evidence>
<evidence type="ECO:0008006" key="4">
    <source>
        <dbReference type="Google" id="ProtNLM"/>
    </source>
</evidence>
<sequence length="57" mass="6187">MQNTLKRTLLLLIVMFTFTSCEVIGDIFKAGMGVGIFLVIAVIALIIFVISKIGGKK</sequence>
<accession>A0ABV4TKM6</accession>
<reference evidence="2 3" key="1">
    <citation type="submission" date="2024-04" db="EMBL/GenBank/DDBJ databases">
        <title>New Clade of Flavobacterium.</title>
        <authorList>
            <person name="Matos L."/>
            <person name="Proenca D.N."/>
            <person name="Fransisco R.M."/>
            <person name="Chung A.P."/>
            <person name="Maccario L."/>
            <person name="Sorensen S.J."/>
            <person name="Morais P.V."/>
        </authorList>
    </citation>
    <scope>NUCLEOTIDE SEQUENCE [LARGE SCALE GENOMIC DNA]</scope>
    <source>
        <strain evidence="2 3">FBOR7N2.3</strain>
    </source>
</reference>
<gene>
    <name evidence="2" type="ORF">AAGV33_03790</name>
</gene>
<keyword evidence="1" id="KW-0812">Transmembrane</keyword>
<organism evidence="2 3">
    <name type="scientific">Flavobacterium magnesitis</name>
    <dbReference type="NCBI Taxonomy" id="3138077"/>
    <lineage>
        <taxon>Bacteria</taxon>
        <taxon>Pseudomonadati</taxon>
        <taxon>Bacteroidota</taxon>
        <taxon>Flavobacteriia</taxon>
        <taxon>Flavobacteriales</taxon>
        <taxon>Flavobacteriaceae</taxon>
        <taxon>Flavobacterium</taxon>
    </lineage>
</organism>
<dbReference type="RefSeq" id="WP_373390621.1">
    <property type="nucleotide sequence ID" value="NZ_JBCFQJ010000005.1"/>
</dbReference>
<comment type="caution">
    <text evidence="2">The sequence shown here is derived from an EMBL/GenBank/DDBJ whole genome shotgun (WGS) entry which is preliminary data.</text>
</comment>
<dbReference type="PROSITE" id="PS51257">
    <property type="entry name" value="PROKAR_LIPOPROTEIN"/>
    <property type="match status" value="1"/>
</dbReference>
<feature type="transmembrane region" description="Helical" evidence="1">
    <location>
        <begin position="31"/>
        <end position="50"/>
    </location>
</feature>
<proteinExistence type="predicted"/>
<name>A0ABV4TKM6_9FLAO</name>
<protein>
    <recommendedName>
        <fullName evidence="4">Phosphatidate cytidylyltransferase</fullName>
    </recommendedName>
</protein>
<keyword evidence="1" id="KW-1133">Transmembrane helix</keyword>